<evidence type="ECO:0000259" key="1">
    <source>
        <dbReference type="Pfam" id="PF00557"/>
    </source>
</evidence>
<dbReference type="Pfam" id="PF01321">
    <property type="entry name" value="Creatinase_N"/>
    <property type="match status" value="1"/>
</dbReference>
<dbReference type="Pfam" id="PF00557">
    <property type="entry name" value="Peptidase_M24"/>
    <property type="match status" value="1"/>
</dbReference>
<dbReference type="AlphaFoldDB" id="A0A653ABU1"/>
<feature type="domain" description="Peptidase M24" evidence="1">
    <location>
        <begin position="153"/>
        <end position="354"/>
    </location>
</feature>
<dbReference type="InterPro" id="IPR036005">
    <property type="entry name" value="Creatinase/aminopeptidase-like"/>
</dbReference>
<dbReference type="SUPFAM" id="SSF55920">
    <property type="entry name" value="Creatinase/aminopeptidase"/>
    <property type="match status" value="1"/>
</dbReference>
<dbReference type="InterPro" id="IPR050659">
    <property type="entry name" value="Peptidase_M24B"/>
</dbReference>
<dbReference type="EMBL" id="UPXX01000029">
    <property type="protein sequence ID" value="VBB45537.1"/>
    <property type="molecule type" value="Genomic_DNA"/>
</dbReference>
<proteinExistence type="predicted"/>
<dbReference type="InterPro" id="IPR000587">
    <property type="entry name" value="Creatinase_N"/>
</dbReference>
<dbReference type="InterPro" id="IPR001714">
    <property type="entry name" value="Pept_M24_MAP"/>
</dbReference>
<protein>
    <submittedName>
        <fullName evidence="3">Putative Xaa-Pro dipeptidase</fullName>
    </submittedName>
</protein>
<dbReference type="GO" id="GO:0004177">
    <property type="term" value="F:aminopeptidase activity"/>
    <property type="evidence" value="ECO:0007669"/>
    <property type="project" value="UniProtKB-ARBA"/>
</dbReference>
<evidence type="ECO:0000259" key="2">
    <source>
        <dbReference type="Pfam" id="PF01321"/>
    </source>
</evidence>
<dbReference type="GO" id="GO:0008235">
    <property type="term" value="F:metalloexopeptidase activity"/>
    <property type="evidence" value="ECO:0007669"/>
    <property type="project" value="UniProtKB-ARBA"/>
</dbReference>
<dbReference type="InterPro" id="IPR029149">
    <property type="entry name" value="Creatin/AminoP/Spt16_N"/>
</dbReference>
<feature type="domain" description="Creatinase N-terminal" evidence="2">
    <location>
        <begin position="9"/>
        <end position="145"/>
    </location>
</feature>
<gene>
    <name evidence="3" type="ORF">TRIP_B350488</name>
</gene>
<accession>A0A653ABU1</accession>
<dbReference type="Gene3D" id="3.90.230.10">
    <property type="entry name" value="Creatinase/methionine aminopeptidase superfamily"/>
    <property type="match status" value="1"/>
</dbReference>
<name>A0A653ABU1_UNCDX</name>
<dbReference type="PRINTS" id="PR00599">
    <property type="entry name" value="MAPEPTIDASE"/>
</dbReference>
<dbReference type="Gene3D" id="3.40.350.10">
    <property type="entry name" value="Creatinase/prolidase N-terminal domain"/>
    <property type="match status" value="1"/>
</dbReference>
<dbReference type="InterPro" id="IPR000994">
    <property type="entry name" value="Pept_M24"/>
</dbReference>
<evidence type="ECO:0000313" key="3">
    <source>
        <dbReference type="EMBL" id="VBB45537.1"/>
    </source>
</evidence>
<dbReference type="PANTHER" id="PTHR46112:SF8">
    <property type="entry name" value="CYTOPLASMIC PEPTIDASE PEPQ-RELATED"/>
    <property type="match status" value="1"/>
</dbReference>
<reference evidence="3" key="1">
    <citation type="submission" date="2018-07" db="EMBL/GenBank/DDBJ databases">
        <authorList>
            <consortium name="Genoscope - CEA"/>
            <person name="William W."/>
        </authorList>
    </citation>
    <scope>NUCLEOTIDE SEQUENCE</scope>
    <source>
        <strain evidence="3">IK1</strain>
    </source>
</reference>
<dbReference type="CDD" id="cd01092">
    <property type="entry name" value="APP-like"/>
    <property type="match status" value="1"/>
</dbReference>
<sequence>MTDSPYKKRLDLFRSRLREKTPCDAAWISEPHNRRYLSGFRADDPQINESSGSLLIDATRCLLLTDSRYIVQAQDEAPDFEIIEVKNGVHTLLPSLLLEMGTGLLGFEEDQVTWGLHHKVSQALDGKVSGGLSPLGGLVEAMREVKDSDEIAAMEASGKLIASIVNELIENLKPGLTERKVAWMMEGMAAEAGADGVAFPPIVASGPNGALPHAVPTGRRLRPGEPIVLDMGVRLNGYCSDMTRTVFLGEAESEFRKVYSIVREAQLAGLKEVRPGVRSDLPDAEARRIIADAGYGPFFGHALGHGVGLATHEGPRLSPLRPVTLEEGMVVTVEPGIYLPGKGGVRLEEMVLIEAGGARILTPEAHYHDFRE</sequence>
<dbReference type="SUPFAM" id="SSF53092">
    <property type="entry name" value="Creatinase/prolidase N-terminal domain"/>
    <property type="match status" value="1"/>
</dbReference>
<dbReference type="PANTHER" id="PTHR46112">
    <property type="entry name" value="AMINOPEPTIDASE"/>
    <property type="match status" value="1"/>
</dbReference>
<organism evidence="3">
    <name type="scientific">Uncultured Desulfatiglans sp</name>
    <dbReference type="NCBI Taxonomy" id="1748965"/>
    <lineage>
        <taxon>Bacteria</taxon>
        <taxon>Pseudomonadati</taxon>
        <taxon>Thermodesulfobacteriota</taxon>
        <taxon>Desulfobacteria</taxon>
        <taxon>Desulfatiglandales</taxon>
        <taxon>Desulfatiglandaceae</taxon>
        <taxon>Desulfatiglans</taxon>
        <taxon>environmental samples</taxon>
    </lineage>
</organism>